<dbReference type="STRING" id="1203610.HMPREF1536_02785"/>
<dbReference type="EMBL" id="AQHW01000015">
    <property type="protein sequence ID" value="KKB55320.1"/>
    <property type="molecule type" value="Genomic_DNA"/>
</dbReference>
<comment type="caution">
    <text evidence="1">The sequence shown here is derived from an EMBL/GenBank/DDBJ whole genome shotgun (WGS) entry which is preliminary data.</text>
</comment>
<accession>A0A0F5JCS0</accession>
<evidence type="ECO:0000313" key="2">
    <source>
        <dbReference type="Proteomes" id="UP000033035"/>
    </source>
</evidence>
<protein>
    <recommendedName>
        <fullName evidence="3">Phage protein</fullName>
    </recommendedName>
</protein>
<dbReference type="AlphaFoldDB" id="A0A0F5JCS0"/>
<proteinExistence type="predicted"/>
<organism evidence="1 2">
    <name type="scientific">Parabacteroides gordonii MS-1 = DSM 23371</name>
    <dbReference type="NCBI Taxonomy" id="1203610"/>
    <lineage>
        <taxon>Bacteria</taxon>
        <taxon>Pseudomonadati</taxon>
        <taxon>Bacteroidota</taxon>
        <taxon>Bacteroidia</taxon>
        <taxon>Bacteroidales</taxon>
        <taxon>Tannerellaceae</taxon>
        <taxon>Parabacteroides</taxon>
    </lineage>
</organism>
<dbReference type="HOGENOM" id="CLU_1802185_0_0_10"/>
<dbReference type="Proteomes" id="UP000033035">
    <property type="component" value="Unassembled WGS sequence"/>
</dbReference>
<gene>
    <name evidence="1" type="ORF">HMPREF1536_02785</name>
</gene>
<reference evidence="1 2" key="1">
    <citation type="submission" date="2013-04" db="EMBL/GenBank/DDBJ databases">
        <title>The Genome Sequence of Parabacteroides gordonii DSM 23371.</title>
        <authorList>
            <consortium name="The Broad Institute Genomics Platform"/>
            <person name="Earl A."/>
            <person name="Ward D."/>
            <person name="Feldgarden M."/>
            <person name="Gevers D."/>
            <person name="Martens E."/>
            <person name="Sakamoto M."/>
            <person name="Benno Y."/>
            <person name="Suzuki N."/>
            <person name="Matsunaga N."/>
            <person name="Koshihara K."/>
            <person name="Seki M."/>
            <person name="Komiya H."/>
            <person name="Walker B."/>
            <person name="Young S."/>
            <person name="Zeng Q."/>
            <person name="Gargeya S."/>
            <person name="Fitzgerald M."/>
            <person name="Haas B."/>
            <person name="Abouelleil A."/>
            <person name="Allen A.W."/>
            <person name="Alvarado L."/>
            <person name="Arachchi H.M."/>
            <person name="Berlin A.M."/>
            <person name="Chapman S.B."/>
            <person name="Gainer-Dewar J."/>
            <person name="Goldberg J."/>
            <person name="Griggs A."/>
            <person name="Gujja S."/>
            <person name="Hansen M."/>
            <person name="Howarth C."/>
            <person name="Imamovic A."/>
            <person name="Ireland A."/>
            <person name="Larimer J."/>
            <person name="McCowan C."/>
            <person name="Murphy C."/>
            <person name="Pearson M."/>
            <person name="Poon T.W."/>
            <person name="Priest M."/>
            <person name="Roberts A."/>
            <person name="Saif S."/>
            <person name="Shea T."/>
            <person name="Sisk P."/>
            <person name="Sykes S."/>
            <person name="Wortman J."/>
            <person name="Nusbaum C."/>
            <person name="Birren B."/>
        </authorList>
    </citation>
    <scope>NUCLEOTIDE SEQUENCE [LARGE SCALE GENOMIC DNA]</scope>
    <source>
        <strain evidence="1 2">MS-1</strain>
    </source>
</reference>
<dbReference type="PATRIC" id="fig|1203610.3.peg.2851"/>
<name>A0A0F5JCS0_9BACT</name>
<dbReference type="RefSeq" id="WP_028729663.1">
    <property type="nucleotide sequence ID" value="NZ_KE386764.1"/>
</dbReference>
<evidence type="ECO:0008006" key="3">
    <source>
        <dbReference type="Google" id="ProtNLM"/>
    </source>
</evidence>
<keyword evidence="2" id="KW-1185">Reference proteome</keyword>
<sequence>MTVQDKLKQVAESLGVPFVFEDWTLANVEIDRTPLPAVVYVLPASGELDFKNGNIRDNQNGMLAFLDKVELNGNGQDNDSVVDRMKSLAMRFIVKLNETGYFELLGGVMKYQVAYNKLNAVTSGIVFDVTLKEVTGICERNL</sequence>
<evidence type="ECO:0000313" key="1">
    <source>
        <dbReference type="EMBL" id="KKB55320.1"/>
    </source>
</evidence>